<comment type="caution">
    <text evidence="6">The sequence shown here is derived from an EMBL/GenBank/DDBJ whole genome shotgun (WGS) entry which is preliminary data.</text>
</comment>
<dbReference type="GO" id="GO:0017116">
    <property type="term" value="F:single-stranded DNA helicase activity"/>
    <property type="evidence" value="ECO:0007669"/>
    <property type="project" value="TreeGrafter"/>
</dbReference>
<dbReference type="PANTHER" id="PTHR43788">
    <property type="entry name" value="DNA2/NAM7 HELICASE FAMILY MEMBER"/>
    <property type="match status" value="1"/>
</dbReference>
<evidence type="ECO:0000313" key="6">
    <source>
        <dbReference type="EMBL" id="KRL09972.1"/>
    </source>
</evidence>
<dbReference type="InterPro" id="IPR027417">
    <property type="entry name" value="P-loop_NTPase"/>
</dbReference>
<dbReference type="EMBL" id="AZEC01000016">
    <property type="protein sequence ID" value="KRL09972.1"/>
    <property type="molecule type" value="Genomic_DNA"/>
</dbReference>
<evidence type="ECO:0000313" key="7">
    <source>
        <dbReference type="Proteomes" id="UP000051330"/>
    </source>
</evidence>
<keyword evidence="1" id="KW-0547">Nucleotide-binding</keyword>
<organism evidence="6 7">
    <name type="scientific">Schleiferilactobacillus perolens DSM 12744</name>
    <dbReference type="NCBI Taxonomy" id="1423792"/>
    <lineage>
        <taxon>Bacteria</taxon>
        <taxon>Bacillati</taxon>
        <taxon>Bacillota</taxon>
        <taxon>Bacilli</taxon>
        <taxon>Lactobacillales</taxon>
        <taxon>Lactobacillaceae</taxon>
        <taxon>Schleiferilactobacillus</taxon>
    </lineage>
</organism>
<dbReference type="CDD" id="cd18809">
    <property type="entry name" value="SF1_C_RecD"/>
    <property type="match status" value="1"/>
</dbReference>
<dbReference type="Gene3D" id="1.10.10.2220">
    <property type="match status" value="1"/>
</dbReference>
<dbReference type="InterPro" id="IPR027785">
    <property type="entry name" value="UvrD-like_helicase_C"/>
</dbReference>
<dbReference type="GO" id="GO:0005524">
    <property type="term" value="F:ATP binding"/>
    <property type="evidence" value="ECO:0007669"/>
    <property type="project" value="UniProtKB-KW"/>
</dbReference>
<dbReference type="PATRIC" id="fig|1423792.3.peg.1037"/>
<reference evidence="6 7" key="1">
    <citation type="journal article" date="2015" name="Genome Announc.">
        <title>Expanding the biotechnology potential of lactobacilli through comparative genomics of 213 strains and associated genera.</title>
        <authorList>
            <person name="Sun Z."/>
            <person name="Harris H.M."/>
            <person name="McCann A."/>
            <person name="Guo C."/>
            <person name="Argimon S."/>
            <person name="Zhang W."/>
            <person name="Yang X."/>
            <person name="Jeffery I.B."/>
            <person name="Cooney J.C."/>
            <person name="Kagawa T.F."/>
            <person name="Liu W."/>
            <person name="Song Y."/>
            <person name="Salvetti E."/>
            <person name="Wrobel A."/>
            <person name="Rasinkangas P."/>
            <person name="Parkhill J."/>
            <person name="Rea M.C."/>
            <person name="O'Sullivan O."/>
            <person name="Ritari J."/>
            <person name="Douillard F.P."/>
            <person name="Paul Ross R."/>
            <person name="Yang R."/>
            <person name="Briner A.E."/>
            <person name="Felis G.E."/>
            <person name="de Vos W.M."/>
            <person name="Barrangou R."/>
            <person name="Klaenhammer T.R."/>
            <person name="Caufield P.W."/>
            <person name="Cui Y."/>
            <person name="Zhang H."/>
            <person name="O'Toole P.W."/>
        </authorList>
    </citation>
    <scope>NUCLEOTIDE SEQUENCE [LARGE SCALE GENOMIC DNA]</scope>
    <source>
        <strain evidence="6 7">DSM 12744</strain>
    </source>
</reference>
<proteinExistence type="predicted"/>
<protein>
    <submittedName>
        <fullName evidence="6">Atp-dependent exodnase</fullName>
    </submittedName>
</protein>
<evidence type="ECO:0000259" key="5">
    <source>
        <dbReference type="Pfam" id="PF14490"/>
    </source>
</evidence>
<dbReference type="GO" id="GO:0006310">
    <property type="term" value="P:DNA recombination"/>
    <property type="evidence" value="ECO:0007669"/>
    <property type="project" value="TreeGrafter"/>
</dbReference>
<dbReference type="AlphaFoldDB" id="A0A0R1MVY2"/>
<evidence type="ECO:0000256" key="1">
    <source>
        <dbReference type="ARBA" id="ARBA00022741"/>
    </source>
</evidence>
<feature type="region of interest" description="Disordered" evidence="3">
    <location>
        <begin position="806"/>
        <end position="825"/>
    </location>
</feature>
<dbReference type="RefSeq" id="WP_057822158.1">
    <property type="nucleotide sequence ID" value="NZ_AZEC01000016.1"/>
</dbReference>
<sequence length="847" mass="94462">MAGYDQQLFKNVALRITKQLFERSDTDYRVYGAEPLDPNLQIPVDKFGSLTISGEMGHYDDGTMVKMDILYDEPASHRYDRPSFQLKAIHYGLPEDANGQWAFLGQVLSKSPATLSRLIDNVPPNEKILDLLLNGTLLDKKIKGIGEKTLLKLQALVKKNTDLSILMDAFGDRLTPIAYQHVFDHFGDAKRAIKRIDADPYVLIEVGGIGFKTADKFALAAGVPRNDPRRIRFGMQFVFNTEILPRGNTFASIKFFVARCTAALDVAPVDVNPQLTPEAAWQNGFLVNEEYQLVTSLLMFIKEADLYRDIKQAHKQVWPVLEEKKLKTAITEFEEAHQVHLDDEQRAFLFTANSHGITVLNGAAGTGKTWIINAFVEIMEKHNRKFTLMAPTGRAAKVLRDYTDHTATTIHARLGLMPGFEFSAYTRQGNQDVYGKSDFVVVDESSMLTADLAWEIVRSIVYEKRHLIFVGDAFQLPAIGPGNFLTDLANCAAVATVTLTHVYRQGAKSGILDLASTVRNREPLPFNAAQPAYLSGALRLYNQRDEVTIANTLIAAYHSLWLSAAHDTSQLLLLVNRNKGTLGRMQMNARIQQFACPAVPGRPEYVAPYINPDTEEPDVFRLGDKVMVLQNDGRAQLVDPKDNKRIVQTKDDEDDVAASDRVDYQTTIITNGDTGVITHIDPRRHFLVVHIDDEYIYFSFGGVTNRLALAYAVTVYKSQGGQAKHVLIGLAPSGTMVDAQSFYTAITRAEATVDCYGDFGMLTGKLDYVPTEHRHDLLTNFLDGRLQPDKFGAHTTAEIRDYLAPLPQDAPVPDQSEAAHKPKLRVEVDPTLVDFLKKTQKKDGPES</sequence>
<dbReference type="STRING" id="1423792.FD09_GL001015"/>
<dbReference type="InterPro" id="IPR029493">
    <property type="entry name" value="RecD2-like_HHH"/>
</dbReference>
<gene>
    <name evidence="6" type="ORF">FD09_GL001015</name>
</gene>
<feature type="domain" description="ATP-dependent RecD2 DNA helicase-like helix-hairpin-helix" evidence="5">
    <location>
        <begin position="179"/>
        <end position="250"/>
    </location>
</feature>
<dbReference type="Pfam" id="PF13604">
    <property type="entry name" value="AAA_30"/>
    <property type="match status" value="1"/>
</dbReference>
<dbReference type="CDD" id="cd17933">
    <property type="entry name" value="DEXSc_RecD-like"/>
    <property type="match status" value="1"/>
</dbReference>
<evidence type="ECO:0000256" key="2">
    <source>
        <dbReference type="ARBA" id="ARBA00022840"/>
    </source>
</evidence>
<evidence type="ECO:0000256" key="3">
    <source>
        <dbReference type="SAM" id="MobiDB-lite"/>
    </source>
</evidence>
<dbReference type="Pfam" id="PF13538">
    <property type="entry name" value="UvrD_C_2"/>
    <property type="match status" value="1"/>
</dbReference>
<dbReference type="OrthoDB" id="9803432at2"/>
<dbReference type="Proteomes" id="UP000051330">
    <property type="component" value="Unassembled WGS sequence"/>
</dbReference>
<feature type="domain" description="UvrD-like helicase C-terminal" evidence="4">
    <location>
        <begin position="709"/>
        <end position="752"/>
    </location>
</feature>
<dbReference type="SUPFAM" id="SSF52540">
    <property type="entry name" value="P-loop containing nucleoside triphosphate hydrolases"/>
    <property type="match status" value="1"/>
</dbReference>
<keyword evidence="7" id="KW-1185">Reference proteome</keyword>
<keyword evidence="2" id="KW-0067">ATP-binding</keyword>
<dbReference type="GO" id="GO:0009338">
    <property type="term" value="C:exodeoxyribonuclease V complex"/>
    <property type="evidence" value="ECO:0007669"/>
    <property type="project" value="TreeGrafter"/>
</dbReference>
<dbReference type="Gene3D" id="2.30.30.940">
    <property type="match status" value="1"/>
</dbReference>
<dbReference type="PANTHER" id="PTHR43788:SF6">
    <property type="entry name" value="DNA HELICASE B"/>
    <property type="match status" value="1"/>
</dbReference>
<dbReference type="InterPro" id="IPR050534">
    <property type="entry name" value="Coronavir_polyprotein_1ab"/>
</dbReference>
<name>A0A0R1MVY2_9LACO</name>
<evidence type="ECO:0000259" key="4">
    <source>
        <dbReference type="Pfam" id="PF13538"/>
    </source>
</evidence>
<dbReference type="Pfam" id="PF14490">
    <property type="entry name" value="HHH_RecD2"/>
    <property type="match status" value="1"/>
</dbReference>
<accession>A0A0R1MVY2</accession>
<dbReference type="Gene3D" id="3.40.50.300">
    <property type="entry name" value="P-loop containing nucleotide triphosphate hydrolases"/>
    <property type="match status" value="2"/>
</dbReference>